<protein>
    <recommendedName>
        <fullName evidence="7">Probable inorganic carbon transporter subunit DabB</fullName>
    </recommendedName>
</protein>
<comment type="function">
    <text evidence="7">Part of an energy-coupled inorganic carbon pump.</text>
</comment>
<dbReference type="PRINTS" id="PR01434">
    <property type="entry name" value="NADHDHGNASE5"/>
</dbReference>
<dbReference type="InterPro" id="IPR001750">
    <property type="entry name" value="ND/Mrp_TM"/>
</dbReference>
<dbReference type="RefSeq" id="WP_123014643.1">
    <property type="nucleotide sequence ID" value="NZ_AP024912.1"/>
</dbReference>
<feature type="transmembrane region" description="Helical" evidence="7">
    <location>
        <begin position="240"/>
        <end position="261"/>
    </location>
</feature>
<feature type="transmembrane region" description="Helical" evidence="7">
    <location>
        <begin position="97"/>
        <end position="118"/>
    </location>
</feature>
<dbReference type="HAMAP" id="MF_00862">
    <property type="entry name" value="DabB"/>
    <property type="match status" value="1"/>
</dbReference>
<keyword evidence="5 7" id="KW-1133">Transmembrane helix</keyword>
<evidence type="ECO:0000256" key="7">
    <source>
        <dbReference type="HAMAP-Rule" id="MF_00862"/>
    </source>
</evidence>
<evidence type="ECO:0000256" key="3">
    <source>
        <dbReference type="ARBA" id="ARBA00022475"/>
    </source>
</evidence>
<evidence type="ECO:0000256" key="2">
    <source>
        <dbReference type="ARBA" id="ARBA00022448"/>
    </source>
</evidence>
<dbReference type="PANTHER" id="PTHR42829:SF1">
    <property type="entry name" value="INORGANIC CARBON TRANSPORTER SUBUNIT DABB-RELATED"/>
    <property type="match status" value="1"/>
</dbReference>
<feature type="transmembrane region" description="Helical" evidence="7">
    <location>
        <begin position="295"/>
        <end position="314"/>
    </location>
</feature>
<name>A0ABV7C7Y1_9VIBR</name>
<dbReference type="EMBL" id="JBHRSE010000061">
    <property type="protein sequence ID" value="MFC3024127.1"/>
    <property type="molecule type" value="Genomic_DNA"/>
</dbReference>
<evidence type="ECO:0000313" key="11">
    <source>
        <dbReference type="Proteomes" id="UP001595384"/>
    </source>
</evidence>
<feature type="transmembrane region" description="Helical" evidence="7">
    <location>
        <begin position="386"/>
        <end position="405"/>
    </location>
</feature>
<keyword evidence="4 7" id="KW-0812">Transmembrane</keyword>
<feature type="transmembrane region" description="Helical" evidence="7">
    <location>
        <begin position="205"/>
        <end position="228"/>
    </location>
</feature>
<keyword evidence="6 7" id="KW-0472">Membrane</keyword>
<dbReference type="PANTHER" id="PTHR42829">
    <property type="entry name" value="NADH-UBIQUINONE OXIDOREDUCTASE CHAIN 5"/>
    <property type="match status" value="1"/>
</dbReference>
<dbReference type="Proteomes" id="UP001595384">
    <property type="component" value="Unassembled WGS sequence"/>
</dbReference>
<gene>
    <name evidence="7" type="primary">dabB</name>
    <name evidence="10" type="ORF">ACFODT_09825</name>
</gene>
<feature type="transmembrane region" description="Helical" evidence="7">
    <location>
        <begin position="42"/>
        <end position="59"/>
    </location>
</feature>
<evidence type="ECO:0000256" key="4">
    <source>
        <dbReference type="ARBA" id="ARBA00022692"/>
    </source>
</evidence>
<comment type="subunit">
    <text evidence="7">Forms a complex with DabA.</text>
</comment>
<evidence type="ECO:0000256" key="6">
    <source>
        <dbReference type="ARBA" id="ARBA00023136"/>
    </source>
</evidence>
<accession>A0ABV7C7Y1</accession>
<evidence type="ECO:0000256" key="5">
    <source>
        <dbReference type="ARBA" id="ARBA00022989"/>
    </source>
</evidence>
<dbReference type="Pfam" id="PF00361">
    <property type="entry name" value="Proton_antipo_M"/>
    <property type="match status" value="1"/>
</dbReference>
<dbReference type="InterPro" id="IPR003945">
    <property type="entry name" value="NU5C-like"/>
</dbReference>
<proteinExistence type="inferred from homology"/>
<keyword evidence="2 7" id="KW-0813">Transport</keyword>
<evidence type="ECO:0000256" key="8">
    <source>
        <dbReference type="RuleBase" id="RU000320"/>
    </source>
</evidence>
<feature type="transmembrane region" description="Helical" evidence="7">
    <location>
        <begin position="12"/>
        <end position="30"/>
    </location>
</feature>
<feature type="domain" description="NADH:quinone oxidoreductase/Mrp antiporter transmembrane" evidence="9">
    <location>
        <begin position="59"/>
        <end position="278"/>
    </location>
</feature>
<comment type="similarity">
    <text evidence="7">Belongs to the inorganic carbon transporter (TC 9.A.2) DabB family.</text>
</comment>
<reference evidence="11" key="1">
    <citation type="journal article" date="2019" name="Int. J. Syst. Evol. Microbiol.">
        <title>The Global Catalogue of Microorganisms (GCM) 10K type strain sequencing project: providing services to taxonomists for standard genome sequencing and annotation.</title>
        <authorList>
            <consortium name="The Broad Institute Genomics Platform"/>
            <consortium name="The Broad Institute Genome Sequencing Center for Infectious Disease"/>
            <person name="Wu L."/>
            <person name="Ma J."/>
        </authorList>
    </citation>
    <scope>NUCLEOTIDE SEQUENCE [LARGE SCALE GENOMIC DNA]</scope>
    <source>
        <strain evidence="11">KCTC 62784</strain>
    </source>
</reference>
<keyword evidence="11" id="KW-1185">Reference proteome</keyword>
<dbReference type="NCBIfam" id="NF006029">
    <property type="entry name" value="PRK08168.1"/>
    <property type="match status" value="1"/>
</dbReference>
<dbReference type="InterPro" id="IPR046396">
    <property type="entry name" value="Transporter_DabB"/>
</dbReference>
<evidence type="ECO:0000313" key="10">
    <source>
        <dbReference type="EMBL" id="MFC3024127.1"/>
    </source>
</evidence>
<feature type="transmembrane region" description="Helical" evidence="7">
    <location>
        <begin position="177"/>
        <end position="199"/>
    </location>
</feature>
<feature type="transmembrane region" description="Helical" evidence="7">
    <location>
        <begin position="320"/>
        <end position="337"/>
    </location>
</feature>
<comment type="caution">
    <text evidence="10">The sequence shown here is derived from an EMBL/GenBank/DDBJ whole genome shotgun (WGS) entry which is preliminary data.</text>
</comment>
<sequence>MSSLFLVTPLRMMLLGLVAILGLTILRYSWVAFSGERDRRRFIHALLLTIATVVLVITANHLAIFWAAWVSVSLSLHRLILFYPDRPRAQLAAHKKFLLARLSELLLAAAFVNLYLQFDTSNIQAIVQHASMPISQSLDLNVAAILLVLVALIKCAQLPMHGWLIQVVEAPTPVSALLHAGIVNLGGILLLFFSPILAASSAASWLLVVLAGISTVIAGLVSITRISIKVKLAWSTSSQMGLMLVEIALGLYEMALLHLFAHSFYKAYSFLNSGNTVNHYLAAKLAGDEKPKLQHWFYALLATSLMMVFTQWKFNFLPSLTAMALVLLAITALLVPSFTRADRGRIPKILITMSFAAGLLVLYTIAKHALAEFALPDPVLNVWADGFIALLFATLFVLSLALQYWPHSPLVKRLFIWLNAGGYLDEWATKLTLKLWPSESLLELRQHQWHTNPEVK</sequence>
<evidence type="ECO:0000256" key="1">
    <source>
        <dbReference type="ARBA" id="ARBA00004127"/>
    </source>
</evidence>
<organism evidence="10 11">
    <name type="scientific">Vibrio zhugei</name>
    <dbReference type="NCBI Taxonomy" id="2479546"/>
    <lineage>
        <taxon>Bacteria</taxon>
        <taxon>Pseudomonadati</taxon>
        <taxon>Pseudomonadota</taxon>
        <taxon>Gammaproteobacteria</taxon>
        <taxon>Vibrionales</taxon>
        <taxon>Vibrionaceae</taxon>
        <taxon>Vibrio</taxon>
    </lineage>
</organism>
<comment type="subcellular location">
    <subcellularLocation>
        <location evidence="7">Cell membrane</location>
        <topology evidence="7">Multi-pass membrane protein</topology>
    </subcellularLocation>
    <subcellularLocation>
        <location evidence="1">Endomembrane system</location>
        <topology evidence="1">Multi-pass membrane protein</topology>
    </subcellularLocation>
    <subcellularLocation>
        <location evidence="8">Membrane</location>
        <topology evidence="8">Multi-pass membrane protein</topology>
    </subcellularLocation>
</comment>
<feature type="transmembrane region" description="Helical" evidence="7">
    <location>
        <begin position="349"/>
        <end position="366"/>
    </location>
</feature>
<evidence type="ECO:0000259" key="9">
    <source>
        <dbReference type="Pfam" id="PF00361"/>
    </source>
</evidence>
<keyword evidence="3 7" id="KW-1003">Cell membrane</keyword>
<feature type="transmembrane region" description="Helical" evidence="7">
    <location>
        <begin position="138"/>
        <end position="156"/>
    </location>
</feature>